<name>A0A1G6EP60_9HYPH</name>
<dbReference type="PANTHER" id="PTHR11102:SF160">
    <property type="entry name" value="ERAD-ASSOCIATED E3 UBIQUITIN-PROTEIN LIGASE COMPONENT HRD3"/>
    <property type="match status" value="1"/>
</dbReference>
<proteinExistence type="predicted"/>
<keyword evidence="2" id="KW-1185">Reference proteome</keyword>
<dbReference type="Proteomes" id="UP000199071">
    <property type="component" value="Unassembled WGS sequence"/>
</dbReference>
<gene>
    <name evidence="1" type="ORF">SAMN02982931_04771</name>
</gene>
<dbReference type="EMBL" id="FMXQ01000021">
    <property type="protein sequence ID" value="SDB59174.1"/>
    <property type="molecule type" value="Genomic_DNA"/>
</dbReference>
<dbReference type="AlphaFoldDB" id="A0A1G6EP60"/>
<dbReference type="SUPFAM" id="SSF81901">
    <property type="entry name" value="HCP-like"/>
    <property type="match status" value="2"/>
</dbReference>
<feature type="non-terminal residue" evidence="1">
    <location>
        <position position="1"/>
    </location>
</feature>
<reference evidence="1 2" key="1">
    <citation type="submission" date="2016-10" db="EMBL/GenBank/DDBJ databases">
        <authorList>
            <person name="de Groot N.N."/>
        </authorList>
    </citation>
    <scope>NUCLEOTIDE SEQUENCE [LARGE SCALE GENOMIC DNA]</scope>
    <source>
        <strain evidence="1 2">ATCC 35022</strain>
    </source>
</reference>
<dbReference type="InterPro" id="IPR011990">
    <property type="entry name" value="TPR-like_helical_dom_sf"/>
</dbReference>
<sequence>QIPDGNVAAAAGELGRFYLAGGGGVDADAGKARAYLDQAIAAGNSYSGIVLGQALLRGEGLPQDVPAGSAVLEAQIPDGNVAAVAGELGRFYVTGGGGIAADAGKAVAYLEQAVAAGNRQARISIARIYLDGLAGANPDAQKGLKVLLDGAETGDPDSMVELIRIYLRGGGNGMVQPSDLKANEMLKRYAAVGDPNGVRFQTMLVEGARGQPGFRAIGELFIDLNQGDRPRAIREVFYTNKNAAVYLAQLMLKSAGFYDGGANGLLTAPTIKAFLSACRTGKIGKCAEVPLHADTLSFIAENYS</sequence>
<dbReference type="STRING" id="665467.SAMN02982931_04771"/>
<accession>A0A1G6EP60</accession>
<dbReference type="InterPro" id="IPR006597">
    <property type="entry name" value="Sel1-like"/>
</dbReference>
<evidence type="ECO:0000313" key="1">
    <source>
        <dbReference type="EMBL" id="SDB59174.1"/>
    </source>
</evidence>
<protein>
    <submittedName>
        <fullName evidence="1">TPR repeat</fullName>
    </submittedName>
</protein>
<dbReference type="SMART" id="SM00671">
    <property type="entry name" value="SEL1"/>
    <property type="match status" value="4"/>
</dbReference>
<dbReference type="InterPro" id="IPR050767">
    <property type="entry name" value="Sel1_AlgK"/>
</dbReference>
<dbReference type="Gene3D" id="1.25.40.10">
    <property type="entry name" value="Tetratricopeptide repeat domain"/>
    <property type="match status" value="1"/>
</dbReference>
<evidence type="ECO:0000313" key="2">
    <source>
        <dbReference type="Proteomes" id="UP000199071"/>
    </source>
</evidence>
<organism evidence="1 2">
    <name type="scientific">Bauldia litoralis</name>
    <dbReference type="NCBI Taxonomy" id="665467"/>
    <lineage>
        <taxon>Bacteria</taxon>
        <taxon>Pseudomonadati</taxon>
        <taxon>Pseudomonadota</taxon>
        <taxon>Alphaproteobacteria</taxon>
        <taxon>Hyphomicrobiales</taxon>
        <taxon>Kaistiaceae</taxon>
        <taxon>Bauldia</taxon>
    </lineage>
</organism>
<dbReference type="PANTHER" id="PTHR11102">
    <property type="entry name" value="SEL-1-LIKE PROTEIN"/>
    <property type="match status" value="1"/>
</dbReference>